<feature type="binding site" evidence="3">
    <location>
        <position position="220"/>
    </location>
    <ligand>
        <name>Zn(2+)</name>
        <dbReference type="ChEBI" id="CHEBI:29105"/>
        <label>1</label>
        <note>catalytic</note>
    </ligand>
</feature>
<keyword evidence="3" id="KW-0862">Zinc</keyword>
<protein>
    <submittedName>
        <fullName evidence="4">Class II fructose-bisphosphate aldolase</fullName>
    </submittedName>
</protein>
<feature type="binding site" evidence="2">
    <location>
        <begin position="221"/>
        <end position="223"/>
    </location>
    <ligand>
        <name>dihydroxyacetone phosphate</name>
        <dbReference type="ChEBI" id="CHEBI:57642"/>
    </ligand>
</feature>
<dbReference type="CDD" id="cd00947">
    <property type="entry name" value="TBP_aldolase_IIB"/>
    <property type="match status" value="1"/>
</dbReference>
<dbReference type="GO" id="GO:0005975">
    <property type="term" value="P:carbohydrate metabolic process"/>
    <property type="evidence" value="ECO:0007669"/>
    <property type="project" value="InterPro"/>
</dbReference>
<comment type="caution">
    <text evidence="4">The sequence shown here is derived from an EMBL/GenBank/DDBJ whole genome shotgun (WGS) entry which is preliminary data.</text>
</comment>
<gene>
    <name evidence="4" type="ORF">H8S37_09345</name>
</gene>
<dbReference type="Proteomes" id="UP000652477">
    <property type="component" value="Unassembled WGS sequence"/>
</dbReference>
<dbReference type="PANTHER" id="PTHR30304:SF0">
    <property type="entry name" value="D-TAGATOSE-1,6-BISPHOSPHATE ALDOLASE SUBUNIT GATY-RELATED"/>
    <property type="match status" value="1"/>
</dbReference>
<keyword evidence="5" id="KW-1185">Reference proteome</keyword>
<feature type="active site" description="Proton donor" evidence="1">
    <location>
        <position position="81"/>
    </location>
</feature>
<dbReference type="Gene3D" id="3.20.20.70">
    <property type="entry name" value="Aldolase class I"/>
    <property type="match status" value="1"/>
</dbReference>
<evidence type="ECO:0000313" key="4">
    <source>
        <dbReference type="EMBL" id="MBC5689130.1"/>
    </source>
</evidence>
<evidence type="ECO:0000256" key="2">
    <source>
        <dbReference type="PIRSR" id="PIRSR001359-2"/>
    </source>
</evidence>
<feature type="binding site" evidence="3">
    <location>
        <position position="82"/>
    </location>
    <ligand>
        <name>Zn(2+)</name>
        <dbReference type="ChEBI" id="CHEBI:29105"/>
        <label>1</label>
        <note>catalytic</note>
    </ligand>
</feature>
<feature type="binding site" evidence="2">
    <location>
        <begin position="242"/>
        <end position="245"/>
    </location>
    <ligand>
        <name>dihydroxyacetone phosphate</name>
        <dbReference type="ChEBI" id="CHEBI:57642"/>
    </ligand>
</feature>
<proteinExistence type="predicted"/>
<reference evidence="4" key="1">
    <citation type="submission" date="2020-08" db="EMBL/GenBank/DDBJ databases">
        <title>Genome public.</title>
        <authorList>
            <person name="Liu C."/>
            <person name="Sun Q."/>
        </authorList>
    </citation>
    <scope>NUCLEOTIDE SEQUENCE</scope>
    <source>
        <strain evidence="4">NSJ-55</strain>
    </source>
</reference>
<feature type="binding site" evidence="2">
    <location>
        <position position="193"/>
    </location>
    <ligand>
        <name>dihydroxyacetone phosphate</name>
        <dbReference type="ChEBI" id="CHEBI:57642"/>
    </ligand>
</feature>
<dbReference type="InterPro" id="IPR050246">
    <property type="entry name" value="Class_II_FBP_aldolase"/>
</dbReference>
<dbReference type="PANTHER" id="PTHR30304">
    <property type="entry name" value="D-TAGATOSE-1,6-BISPHOSPHATE ALDOLASE"/>
    <property type="match status" value="1"/>
</dbReference>
<organism evidence="4 5">
    <name type="scientific">Mediterraneibacter hominis</name>
    <dbReference type="NCBI Taxonomy" id="2763054"/>
    <lineage>
        <taxon>Bacteria</taxon>
        <taxon>Bacillati</taxon>
        <taxon>Bacillota</taxon>
        <taxon>Clostridia</taxon>
        <taxon>Lachnospirales</taxon>
        <taxon>Lachnospiraceae</taxon>
        <taxon>Mediterraneibacter</taxon>
    </lineage>
</organism>
<feature type="binding site" evidence="3">
    <location>
        <position position="192"/>
    </location>
    <ligand>
        <name>Zn(2+)</name>
        <dbReference type="ChEBI" id="CHEBI:29105"/>
        <label>1</label>
        <note>catalytic</note>
    </ligand>
</feature>
<dbReference type="InterPro" id="IPR013785">
    <property type="entry name" value="Aldolase_TIM"/>
</dbReference>
<evidence type="ECO:0000256" key="3">
    <source>
        <dbReference type="PIRSR" id="PIRSR001359-3"/>
    </source>
</evidence>
<name>A0A923RQ42_9FIRM</name>
<dbReference type="SUPFAM" id="SSF51569">
    <property type="entry name" value="Aldolase"/>
    <property type="match status" value="1"/>
</dbReference>
<dbReference type="GO" id="GO:0008270">
    <property type="term" value="F:zinc ion binding"/>
    <property type="evidence" value="ECO:0007669"/>
    <property type="project" value="InterPro"/>
</dbReference>
<dbReference type="Pfam" id="PF01116">
    <property type="entry name" value="F_bP_aldolase"/>
    <property type="match status" value="1"/>
</dbReference>
<dbReference type="RefSeq" id="WP_186875693.1">
    <property type="nucleotide sequence ID" value="NZ_JACOPF010000001.1"/>
</dbReference>
<dbReference type="AlphaFoldDB" id="A0A923RQ42"/>
<dbReference type="NCBIfam" id="TIGR00167">
    <property type="entry name" value="cbbA"/>
    <property type="match status" value="1"/>
</dbReference>
<dbReference type="PIRSF" id="PIRSF001359">
    <property type="entry name" value="F_bP_aldolase_II"/>
    <property type="match status" value="1"/>
</dbReference>
<comment type="cofactor">
    <cofactor evidence="3">
        <name>Zn(2+)</name>
        <dbReference type="ChEBI" id="CHEBI:29105"/>
    </cofactor>
    <text evidence="3">Binds 2 Zn(2+) ions per subunit. One is catalytic and the other provides a structural contribution.</text>
</comment>
<evidence type="ECO:0000256" key="1">
    <source>
        <dbReference type="PIRSR" id="PIRSR001359-1"/>
    </source>
</evidence>
<accession>A0A923RQ42</accession>
<evidence type="ECO:0000313" key="5">
    <source>
        <dbReference type="Proteomes" id="UP000652477"/>
    </source>
</evidence>
<feature type="binding site" evidence="3">
    <location>
        <position position="103"/>
    </location>
    <ligand>
        <name>Zn(2+)</name>
        <dbReference type="ChEBI" id="CHEBI:29105"/>
        <label>2</label>
    </ligand>
</feature>
<dbReference type="GO" id="GO:0016832">
    <property type="term" value="F:aldehyde-lyase activity"/>
    <property type="evidence" value="ECO:0007669"/>
    <property type="project" value="InterPro"/>
</dbReference>
<feature type="binding site" evidence="3">
    <location>
        <position position="133"/>
    </location>
    <ligand>
        <name>Zn(2+)</name>
        <dbReference type="ChEBI" id="CHEBI:29105"/>
        <label>2</label>
    </ligand>
</feature>
<dbReference type="EMBL" id="JACOPF010000001">
    <property type="protein sequence ID" value="MBC5689130.1"/>
    <property type="molecule type" value="Genomic_DNA"/>
</dbReference>
<sequence length="295" mass="32894">MLVSLKEIMEYTRKNGNAVGAFNCCNYESVAAVVGAAEELKLPVIISYAEVHKDIISIRDIVPVMLHFARKSCVPVCVHFDHGVSLESCVEAMKEGCTSVMIDASARSYEENIKITRQVVKLAHNMGITVEAELGHIFTSDMGMGKKKTYDEIESADNFQNINDIYTDPDIAKDFVEKTEVDVLAIAFGTSHGVYIKKPVLDLGRISKIKEKIDIPFVMHGGSGLSEEEYRQAIKNGIKKINYYTYMALAGGKAVKKAMDKKEKEENIFFHEIPLLAIQEMKENVKAAMKIFALQ</sequence>
<dbReference type="InterPro" id="IPR000771">
    <property type="entry name" value="FBA_II"/>
</dbReference>
<keyword evidence="3" id="KW-0479">Metal-binding</keyword>